<name>A0AAE0J0J9_9PEZI</name>
<comment type="caution">
    <text evidence="2">The sequence shown here is derived from an EMBL/GenBank/DDBJ whole genome shotgun (WGS) entry which is preliminary data.</text>
</comment>
<dbReference type="RefSeq" id="XP_062676800.1">
    <property type="nucleotide sequence ID" value="XM_062831393.1"/>
</dbReference>
<dbReference type="Proteomes" id="UP001278500">
    <property type="component" value="Unassembled WGS sequence"/>
</dbReference>
<reference evidence="2" key="2">
    <citation type="submission" date="2023-06" db="EMBL/GenBank/DDBJ databases">
        <authorList>
            <consortium name="Lawrence Berkeley National Laboratory"/>
            <person name="Haridas S."/>
            <person name="Hensen N."/>
            <person name="Bonometti L."/>
            <person name="Westerberg I."/>
            <person name="Brannstrom I.O."/>
            <person name="Guillou S."/>
            <person name="Cros-Aarteil S."/>
            <person name="Calhoun S."/>
            <person name="Kuo A."/>
            <person name="Mondo S."/>
            <person name="Pangilinan J."/>
            <person name="Riley R."/>
            <person name="Labutti K."/>
            <person name="Andreopoulos B."/>
            <person name="Lipzen A."/>
            <person name="Chen C."/>
            <person name="Yanf M."/>
            <person name="Daum C."/>
            <person name="Ng V."/>
            <person name="Clum A."/>
            <person name="Steindorff A."/>
            <person name="Ohm R."/>
            <person name="Martin F."/>
            <person name="Silar P."/>
            <person name="Natvig D."/>
            <person name="Lalanne C."/>
            <person name="Gautier V."/>
            <person name="Ament-Velasquez S.L."/>
            <person name="Kruys A."/>
            <person name="Hutchinson M.I."/>
            <person name="Powell A.J."/>
            <person name="Barry K."/>
            <person name="Miller A.N."/>
            <person name="Grigoriev I.V."/>
            <person name="Debuchy R."/>
            <person name="Gladieux P."/>
            <person name="Thoren M.H."/>
            <person name="Johannesson H."/>
        </authorList>
    </citation>
    <scope>NUCLEOTIDE SEQUENCE</scope>
    <source>
        <strain evidence="2">CBS 560.94</strain>
    </source>
</reference>
<dbReference type="GeneID" id="87868547"/>
<accession>A0AAE0J0J9</accession>
<reference evidence="2" key="1">
    <citation type="journal article" date="2023" name="Mol. Phylogenet. Evol.">
        <title>Genome-scale phylogeny and comparative genomics of the fungal order Sordariales.</title>
        <authorList>
            <person name="Hensen N."/>
            <person name="Bonometti L."/>
            <person name="Westerberg I."/>
            <person name="Brannstrom I.O."/>
            <person name="Guillou S."/>
            <person name="Cros-Aarteil S."/>
            <person name="Calhoun S."/>
            <person name="Haridas S."/>
            <person name="Kuo A."/>
            <person name="Mondo S."/>
            <person name="Pangilinan J."/>
            <person name="Riley R."/>
            <person name="LaButti K."/>
            <person name="Andreopoulos B."/>
            <person name="Lipzen A."/>
            <person name="Chen C."/>
            <person name="Yan M."/>
            <person name="Daum C."/>
            <person name="Ng V."/>
            <person name="Clum A."/>
            <person name="Steindorff A."/>
            <person name="Ohm R.A."/>
            <person name="Martin F."/>
            <person name="Silar P."/>
            <person name="Natvig D.O."/>
            <person name="Lalanne C."/>
            <person name="Gautier V."/>
            <person name="Ament-Velasquez S.L."/>
            <person name="Kruys A."/>
            <person name="Hutchinson M.I."/>
            <person name="Powell A.J."/>
            <person name="Barry K."/>
            <person name="Miller A.N."/>
            <person name="Grigoriev I.V."/>
            <person name="Debuchy R."/>
            <person name="Gladieux P."/>
            <person name="Hiltunen Thoren M."/>
            <person name="Johannesson H."/>
        </authorList>
    </citation>
    <scope>NUCLEOTIDE SEQUENCE</scope>
    <source>
        <strain evidence="2">CBS 560.94</strain>
    </source>
</reference>
<dbReference type="EMBL" id="JAUEPP010000010">
    <property type="protein sequence ID" value="KAK3334634.1"/>
    <property type="molecule type" value="Genomic_DNA"/>
</dbReference>
<sequence>MATTCVTTMAKIASRPSHPVSFSNSSKPSPLFNLETWRCSWQSCTQKPTDGTPTPPPGSGPAKVPSRIPSYSQSVDSFQPIHVALGSPFLKTPRQTARICRQEEADRGDEVTSRAMMGLRGISKRRRTGKFSDVQFSWIPHVTSTVAGSHVWYGSWAFVVCFRIPEAELGYEFELVAFLLMEHSCSYLGYFILLLSLTSFDCRSLLFN</sequence>
<gene>
    <name evidence="2" type="ORF">B0H65DRAFT_77174</name>
</gene>
<proteinExistence type="predicted"/>
<feature type="region of interest" description="Disordered" evidence="1">
    <location>
        <begin position="43"/>
        <end position="69"/>
    </location>
</feature>
<evidence type="ECO:0000313" key="2">
    <source>
        <dbReference type="EMBL" id="KAK3334634.1"/>
    </source>
</evidence>
<keyword evidence="3" id="KW-1185">Reference proteome</keyword>
<organism evidence="2 3">
    <name type="scientific">Neurospora tetraspora</name>
    <dbReference type="NCBI Taxonomy" id="94610"/>
    <lineage>
        <taxon>Eukaryota</taxon>
        <taxon>Fungi</taxon>
        <taxon>Dikarya</taxon>
        <taxon>Ascomycota</taxon>
        <taxon>Pezizomycotina</taxon>
        <taxon>Sordariomycetes</taxon>
        <taxon>Sordariomycetidae</taxon>
        <taxon>Sordariales</taxon>
        <taxon>Sordariaceae</taxon>
        <taxon>Neurospora</taxon>
    </lineage>
</organism>
<evidence type="ECO:0000313" key="3">
    <source>
        <dbReference type="Proteomes" id="UP001278500"/>
    </source>
</evidence>
<protein>
    <submittedName>
        <fullName evidence="2">Uncharacterized protein</fullName>
    </submittedName>
</protein>
<dbReference type="AlphaFoldDB" id="A0AAE0J0J9"/>
<evidence type="ECO:0000256" key="1">
    <source>
        <dbReference type="SAM" id="MobiDB-lite"/>
    </source>
</evidence>